<keyword evidence="13" id="KW-0594">Phospholipid biosynthesis</keyword>
<evidence type="ECO:0000256" key="3">
    <source>
        <dbReference type="ARBA" id="ARBA00022475"/>
    </source>
</evidence>
<evidence type="ECO:0000256" key="5">
    <source>
        <dbReference type="ARBA" id="ARBA00022679"/>
    </source>
</evidence>
<dbReference type="CDD" id="cd14265">
    <property type="entry name" value="UDPK_IM_like"/>
    <property type="match status" value="1"/>
</dbReference>
<comment type="cofactor">
    <cofactor evidence="18">
        <name>Mg(2+)</name>
        <dbReference type="ChEBI" id="CHEBI:18420"/>
    </cofactor>
    <text evidence="18">Mn(2+), Zn(2+), Cd(2+) and Co(2+) support activity to lesser extents.</text>
</comment>
<dbReference type="InterPro" id="IPR033717">
    <property type="entry name" value="UDPK"/>
</dbReference>
<feature type="binding site" evidence="17">
    <location>
        <position position="30"/>
    </location>
    <ligand>
        <name>ATP</name>
        <dbReference type="ChEBI" id="CHEBI:30616"/>
    </ligand>
</feature>
<feature type="transmembrane region" description="Helical" evidence="19">
    <location>
        <begin position="33"/>
        <end position="52"/>
    </location>
</feature>
<comment type="caution">
    <text evidence="20">The sequence shown here is derived from an EMBL/GenBank/DDBJ whole genome shotgun (WGS) entry which is preliminary data.</text>
</comment>
<evidence type="ECO:0000313" key="21">
    <source>
        <dbReference type="Proteomes" id="UP000823603"/>
    </source>
</evidence>
<feature type="transmembrane region" description="Helical" evidence="19">
    <location>
        <begin position="98"/>
        <end position="117"/>
    </location>
</feature>
<dbReference type="GO" id="GO:0008654">
    <property type="term" value="P:phospholipid biosynthetic process"/>
    <property type="evidence" value="ECO:0007669"/>
    <property type="project" value="UniProtKB-KW"/>
</dbReference>
<keyword evidence="12 19" id="KW-0472">Membrane</keyword>
<accession>A0A9D9IEW4</accession>
<evidence type="ECO:0000256" key="16">
    <source>
        <dbReference type="PIRSR" id="PIRSR600829-2"/>
    </source>
</evidence>
<gene>
    <name evidence="20" type="ORF">IAB82_03865</name>
</gene>
<proteinExistence type="inferred from homology"/>
<name>A0A9D9IEW4_9BACT</name>
<dbReference type="GO" id="GO:0046872">
    <property type="term" value="F:metal ion binding"/>
    <property type="evidence" value="ECO:0007669"/>
    <property type="project" value="UniProtKB-KW"/>
</dbReference>
<dbReference type="Proteomes" id="UP000823603">
    <property type="component" value="Unassembled WGS sequence"/>
</dbReference>
<evidence type="ECO:0000313" key="20">
    <source>
        <dbReference type="EMBL" id="MBO8470916.1"/>
    </source>
</evidence>
<feature type="binding site" evidence="17">
    <location>
        <position position="18"/>
    </location>
    <ligand>
        <name>ATP</name>
        <dbReference type="ChEBI" id="CHEBI:30616"/>
    </ligand>
</feature>
<evidence type="ECO:0000256" key="7">
    <source>
        <dbReference type="ARBA" id="ARBA00022741"/>
    </source>
</evidence>
<feature type="binding site" evidence="17">
    <location>
        <position position="78"/>
    </location>
    <ligand>
        <name>ATP</name>
        <dbReference type="ChEBI" id="CHEBI:30616"/>
    </ligand>
</feature>
<evidence type="ECO:0000256" key="15">
    <source>
        <dbReference type="PIRSR" id="PIRSR600829-1"/>
    </source>
</evidence>
<dbReference type="GO" id="GO:0016301">
    <property type="term" value="F:kinase activity"/>
    <property type="evidence" value="ECO:0007669"/>
    <property type="project" value="UniProtKB-KW"/>
</dbReference>
<organism evidence="20 21">
    <name type="scientific">Candidatus Cryptobacteroides faecavium</name>
    <dbReference type="NCBI Taxonomy" id="2840762"/>
    <lineage>
        <taxon>Bacteria</taxon>
        <taxon>Pseudomonadati</taxon>
        <taxon>Bacteroidota</taxon>
        <taxon>Bacteroidia</taxon>
        <taxon>Bacteroidales</taxon>
        <taxon>Candidatus Cryptobacteroides</taxon>
    </lineage>
</organism>
<sequence length="120" mass="13032">MKKKVKFSIGGRLRSFKYAANGLKILFSQEHNARIHAVAAVMAVSLAIILGFDRTGWVAVLISIAAVFITESVNSAVERLCDLVMPQYSRQVKEIKDLAAGAVLISAVMAVLLWITVSLT</sequence>
<dbReference type="PANTHER" id="PTHR34299:SF1">
    <property type="entry name" value="DIACYLGLYCEROL KINASE"/>
    <property type="match status" value="1"/>
</dbReference>
<evidence type="ECO:0000256" key="19">
    <source>
        <dbReference type="SAM" id="Phobius"/>
    </source>
</evidence>
<feature type="transmembrane region" description="Helical" evidence="19">
    <location>
        <begin position="58"/>
        <end position="77"/>
    </location>
</feature>
<evidence type="ECO:0000256" key="10">
    <source>
        <dbReference type="ARBA" id="ARBA00022989"/>
    </source>
</evidence>
<keyword evidence="7 17" id="KW-0547">Nucleotide-binding</keyword>
<evidence type="ECO:0000256" key="17">
    <source>
        <dbReference type="PIRSR" id="PIRSR600829-3"/>
    </source>
</evidence>
<dbReference type="EMBL" id="JADIMB010000058">
    <property type="protein sequence ID" value="MBO8470916.1"/>
    <property type="molecule type" value="Genomic_DNA"/>
</dbReference>
<dbReference type="AlphaFoldDB" id="A0A9D9IEW4"/>
<dbReference type="Gene3D" id="1.10.287.3610">
    <property type="match status" value="1"/>
</dbReference>
<keyword evidence="6 19" id="KW-0812">Transmembrane</keyword>
<keyword evidence="3" id="KW-1003">Cell membrane</keyword>
<dbReference type="GO" id="GO:0005524">
    <property type="term" value="F:ATP binding"/>
    <property type="evidence" value="ECO:0007669"/>
    <property type="project" value="UniProtKB-KW"/>
</dbReference>
<keyword evidence="9 17" id="KW-0067">ATP-binding</keyword>
<feature type="active site" description="Proton acceptor" evidence="15">
    <location>
        <position position="71"/>
    </location>
</feature>
<dbReference type="InterPro" id="IPR036945">
    <property type="entry name" value="DAGK_sf"/>
</dbReference>
<feature type="binding site" evidence="17">
    <location>
        <begin position="96"/>
        <end position="97"/>
    </location>
    <ligand>
        <name>ATP</name>
        <dbReference type="ChEBI" id="CHEBI:30616"/>
    </ligand>
</feature>
<dbReference type="GO" id="GO:0005886">
    <property type="term" value="C:plasma membrane"/>
    <property type="evidence" value="ECO:0007669"/>
    <property type="project" value="UniProtKB-SubCell"/>
</dbReference>
<keyword evidence="14" id="KW-1208">Phospholipid metabolism</keyword>
<evidence type="ECO:0000256" key="1">
    <source>
        <dbReference type="ARBA" id="ARBA00004651"/>
    </source>
</evidence>
<keyword evidence="5" id="KW-0808">Transferase</keyword>
<evidence type="ECO:0000256" key="2">
    <source>
        <dbReference type="ARBA" id="ARBA00005967"/>
    </source>
</evidence>
<comment type="similarity">
    <text evidence="2">Belongs to the bacterial diacylglycerol kinase family.</text>
</comment>
<feature type="binding site" evidence="18">
    <location>
        <position position="78"/>
    </location>
    <ligand>
        <name>a divalent metal cation</name>
        <dbReference type="ChEBI" id="CHEBI:60240"/>
    </ligand>
</feature>
<feature type="binding site" evidence="18">
    <location>
        <position position="30"/>
    </location>
    <ligand>
        <name>a divalent metal cation</name>
        <dbReference type="ChEBI" id="CHEBI:60240"/>
    </ligand>
</feature>
<feature type="binding site" evidence="16">
    <location>
        <position position="71"/>
    </location>
    <ligand>
        <name>substrate</name>
    </ligand>
</feature>
<evidence type="ECO:0000256" key="18">
    <source>
        <dbReference type="PIRSR" id="PIRSR600829-4"/>
    </source>
</evidence>
<evidence type="ECO:0000256" key="4">
    <source>
        <dbReference type="ARBA" id="ARBA00022516"/>
    </source>
</evidence>
<keyword evidence="11" id="KW-0443">Lipid metabolism</keyword>
<evidence type="ECO:0000256" key="6">
    <source>
        <dbReference type="ARBA" id="ARBA00022692"/>
    </source>
</evidence>
<dbReference type="Pfam" id="PF01219">
    <property type="entry name" value="DAGK_prokar"/>
    <property type="match status" value="1"/>
</dbReference>
<keyword evidence="4" id="KW-0444">Lipid biosynthesis</keyword>
<keyword evidence="10 19" id="KW-1133">Transmembrane helix</keyword>
<protein>
    <submittedName>
        <fullName evidence="20">Diacylglycerol kinase family protein</fullName>
    </submittedName>
</protein>
<evidence type="ECO:0000256" key="13">
    <source>
        <dbReference type="ARBA" id="ARBA00023209"/>
    </source>
</evidence>
<dbReference type="InterPro" id="IPR000829">
    <property type="entry name" value="DAGK"/>
</dbReference>
<reference evidence="20" key="1">
    <citation type="submission" date="2020-10" db="EMBL/GenBank/DDBJ databases">
        <authorList>
            <person name="Gilroy R."/>
        </authorList>
    </citation>
    <scope>NUCLEOTIDE SEQUENCE</scope>
    <source>
        <strain evidence="20">B2-22910</strain>
    </source>
</reference>
<dbReference type="PANTHER" id="PTHR34299">
    <property type="entry name" value="DIACYLGLYCEROL KINASE"/>
    <property type="match status" value="1"/>
</dbReference>
<evidence type="ECO:0000256" key="8">
    <source>
        <dbReference type="ARBA" id="ARBA00022777"/>
    </source>
</evidence>
<comment type="subcellular location">
    <subcellularLocation>
        <location evidence="1">Cell membrane</location>
        <topology evidence="1">Multi-pass membrane protein</topology>
    </subcellularLocation>
</comment>
<evidence type="ECO:0000256" key="9">
    <source>
        <dbReference type="ARBA" id="ARBA00022840"/>
    </source>
</evidence>
<evidence type="ECO:0000256" key="14">
    <source>
        <dbReference type="ARBA" id="ARBA00023264"/>
    </source>
</evidence>
<keyword evidence="8 20" id="KW-0418">Kinase</keyword>
<evidence type="ECO:0000256" key="11">
    <source>
        <dbReference type="ARBA" id="ARBA00023098"/>
    </source>
</evidence>
<keyword evidence="18" id="KW-0460">Magnesium</keyword>
<keyword evidence="18" id="KW-0479">Metal-binding</keyword>
<reference evidence="20" key="2">
    <citation type="journal article" date="2021" name="PeerJ">
        <title>Extensive microbial diversity within the chicken gut microbiome revealed by metagenomics and culture.</title>
        <authorList>
            <person name="Gilroy R."/>
            <person name="Ravi A."/>
            <person name="Getino M."/>
            <person name="Pursley I."/>
            <person name="Horton D.L."/>
            <person name="Alikhan N.F."/>
            <person name="Baker D."/>
            <person name="Gharbi K."/>
            <person name="Hall N."/>
            <person name="Watson M."/>
            <person name="Adriaenssens E.M."/>
            <person name="Foster-Nyarko E."/>
            <person name="Jarju S."/>
            <person name="Secka A."/>
            <person name="Antonio M."/>
            <person name="Oren A."/>
            <person name="Chaudhuri R.R."/>
            <person name="La Ragione R."/>
            <person name="Hildebrand F."/>
            <person name="Pallen M.J."/>
        </authorList>
    </citation>
    <scope>NUCLEOTIDE SEQUENCE</scope>
    <source>
        <strain evidence="20">B2-22910</strain>
    </source>
</reference>
<evidence type="ECO:0000256" key="12">
    <source>
        <dbReference type="ARBA" id="ARBA00023136"/>
    </source>
</evidence>